<dbReference type="HOGENOM" id="CLU_2692441_0_0_1"/>
<dbReference type="AlphaFoldDB" id="M5W411"/>
<evidence type="ECO:0000313" key="1">
    <source>
        <dbReference type="EMBL" id="ONI01542.1"/>
    </source>
</evidence>
<dbReference type="EMBL" id="CM007656">
    <property type="protein sequence ID" value="ONI01542.1"/>
    <property type="molecule type" value="Genomic_DNA"/>
</dbReference>
<sequence>MHKVFHGFQKGIRGCVLCSCSCGGGNSGFVCKVVVWVVGVGFVVTILPLNLTNLTAVSTLTKMKLKNYNSFLRI</sequence>
<reference evidence="1 2" key="1">
    <citation type="journal article" date="2013" name="Nat. Genet.">
        <title>The high-quality draft genome of peach (Prunus persica) identifies unique patterns of genetic diversity, domestication and genome evolution.</title>
        <authorList>
            <consortium name="International Peach Genome Initiative"/>
            <person name="Verde I."/>
            <person name="Abbott A.G."/>
            <person name="Scalabrin S."/>
            <person name="Jung S."/>
            <person name="Shu S."/>
            <person name="Marroni F."/>
            <person name="Zhebentyayeva T."/>
            <person name="Dettori M.T."/>
            <person name="Grimwood J."/>
            <person name="Cattonaro F."/>
            <person name="Zuccolo A."/>
            <person name="Rossini L."/>
            <person name="Jenkins J."/>
            <person name="Vendramin E."/>
            <person name="Meisel L.A."/>
            <person name="Decroocq V."/>
            <person name="Sosinski B."/>
            <person name="Prochnik S."/>
            <person name="Mitros T."/>
            <person name="Policriti A."/>
            <person name="Cipriani G."/>
            <person name="Dondini L."/>
            <person name="Ficklin S."/>
            <person name="Goodstein D.M."/>
            <person name="Xuan P."/>
            <person name="Del Fabbro C."/>
            <person name="Aramini V."/>
            <person name="Copetti D."/>
            <person name="Gonzalez S."/>
            <person name="Horner D.S."/>
            <person name="Falchi R."/>
            <person name="Lucas S."/>
            <person name="Mica E."/>
            <person name="Maldonado J."/>
            <person name="Lazzari B."/>
            <person name="Bielenberg D."/>
            <person name="Pirona R."/>
            <person name="Miculan M."/>
            <person name="Barakat A."/>
            <person name="Testolin R."/>
            <person name="Stella A."/>
            <person name="Tartarini S."/>
            <person name="Tonutti P."/>
            <person name="Arus P."/>
            <person name="Orellana A."/>
            <person name="Wells C."/>
            <person name="Main D."/>
            <person name="Vizzotto G."/>
            <person name="Silva H."/>
            <person name="Salamini F."/>
            <person name="Schmutz J."/>
            <person name="Morgante M."/>
            <person name="Rokhsar D.S."/>
        </authorList>
    </citation>
    <scope>NUCLEOTIDE SEQUENCE [LARGE SCALE GENOMIC DNA]</scope>
    <source>
        <strain evidence="2">cv. Nemared</strain>
    </source>
</reference>
<accession>M5W411</accession>
<proteinExistence type="predicted"/>
<dbReference type="Gramene" id="ONI01542">
    <property type="protein sequence ID" value="ONI01542"/>
    <property type="gene ID" value="PRUPE_6G145400"/>
</dbReference>
<organism evidence="1 2">
    <name type="scientific">Prunus persica</name>
    <name type="common">Peach</name>
    <name type="synonym">Amygdalus persica</name>
    <dbReference type="NCBI Taxonomy" id="3760"/>
    <lineage>
        <taxon>Eukaryota</taxon>
        <taxon>Viridiplantae</taxon>
        <taxon>Streptophyta</taxon>
        <taxon>Embryophyta</taxon>
        <taxon>Tracheophyta</taxon>
        <taxon>Spermatophyta</taxon>
        <taxon>Magnoliopsida</taxon>
        <taxon>eudicotyledons</taxon>
        <taxon>Gunneridae</taxon>
        <taxon>Pentapetalae</taxon>
        <taxon>rosids</taxon>
        <taxon>fabids</taxon>
        <taxon>Rosales</taxon>
        <taxon>Rosaceae</taxon>
        <taxon>Amygdaloideae</taxon>
        <taxon>Amygdaleae</taxon>
        <taxon>Prunus</taxon>
    </lineage>
</organism>
<protein>
    <submittedName>
        <fullName evidence="1">Uncharacterized protein</fullName>
    </submittedName>
</protein>
<keyword evidence="2" id="KW-1185">Reference proteome</keyword>
<name>M5W411_PRUPE</name>
<evidence type="ECO:0000313" key="2">
    <source>
        <dbReference type="Proteomes" id="UP000006882"/>
    </source>
</evidence>
<gene>
    <name evidence="1" type="ORF">PRUPE_6G145400</name>
</gene>
<dbReference type="Proteomes" id="UP000006882">
    <property type="component" value="Chromosome G6"/>
</dbReference>